<dbReference type="Pfam" id="PF20911">
    <property type="entry name" value="GP7"/>
    <property type="match status" value="1"/>
</dbReference>
<reference evidence="1 2" key="1">
    <citation type="submission" date="2020-07" db="EMBL/GenBank/DDBJ databases">
        <title>Whole genome sequence of Sphingobium yanoikuyae A3.</title>
        <authorList>
            <person name="Han S.-S."/>
        </authorList>
    </citation>
    <scope>NUCLEOTIDE SEQUENCE [LARGE SCALE GENOMIC DNA]</scope>
    <source>
        <strain evidence="1 2">A3</strain>
    </source>
</reference>
<evidence type="ECO:0008006" key="3">
    <source>
        <dbReference type="Google" id="ProtNLM"/>
    </source>
</evidence>
<dbReference type="SUPFAM" id="SSF56563">
    <property type="entry name" value="Major capsid protein gp5"/>
    <property type="match status" value="1"/>
</dbReference>
<dbReference type="Proteomes" id="UP000515377">
    <property type="component" value="Chromosome"/>
</dbReference>
<proteinExistence type="predicted"/>
<dbReference type="InterPro" id="IPR048813">
    <property type="entry name" value="GP7-like"/>
</dbReference>
<organism evidence="1 2">
    <name type="scientific">Sphingobium yanoikuyae</name>
    <name type="common">Sphingomonas yanoikuyae</name>
    <dbReference type="NCBI Taxonomy" id="13690"/>
    <lineage>
        <taxon>Bacteria</taxon>
        <taxon>Pseudomonadati</taxon>
        <taxon>Pseudomonadota</taxon>
        <taxon>Alphaproteobacteria</taxon>
        <taxon>Sphingomonadales</taxon>
        <taxon>Sphingomonadaceae</taxon>
        <taxon>Sphingobium</taxon>
    </lineage>
</organism>
<evidence type="ECO:0000313" key="1">
    <source>
        <dbReference type="EMBL" id="QNG43649.1"/>
    </source>
</evidence>
<evidence type="ECO:0000313" key="2">
    <source>
        <dbReference type="Proteomes" id="UP000515377"/>
    </source>
</evidence>
<dbReference type="NCBIfam" id="NF045672">
    <property type="entry name" value="MCP_gp7_epsi_15"/>
    <property type="match status" value="1"/>
</dbReference>
<gene>
    <name evidence="1" type="ORF">H3V42_17040</name>
</gene>
<dbReference type="EMBL" id="CP060122">
    <property type="protein sequence ID" value="QNG43649.1"/>
    <property type="molecule type" value="Genomic_DNA"/>
</dbReference>
<accession>A0A9X7U6P3</accession>
<dbReference type="AlphaFoldDB" id="A0A9X7U6P3"/>
<dbReference type="RefSeq" id="WP_185703365.1">
    <property type="nucleotide sequence ID" value="NZ_JAYGIX010000012.1"/>
</dbReference>
<sequence length="299" mass="32149">MLTQTEWAKLNPNPLQSGVVEIFASTNPIMQYMPYRNIAGSAYTYNIEQTLPGVAFRGINESYDESTGVINQLSEPLKIMGGDLDLDTALVAWDVGSNDSRAIHDAMKVKAMSLAHLATFFDGNSTANVKEYDGLNTRLTGKQVIEAGADGASLTLDMLDDLVDAVSGTPSLLLMNKKARSRIRQLARMTGGLSIAKDDLGREIDLYHGVPFGIVEEGADGADILGFDEVQGSASNTASIYAVRFGADGLFGAQTAPISVRDLGEVQDKPALRTRVEHYSTIVIEHPRAAARLKGITLN</sequence>
<name>A0A9X7U6P3_SPHYA</name>
<protein>
    <recommendedName>
        <fullName evidence="3">Phage major capsid protein</fullName>
    </recommendedName>
</protein>